<dbReference type="GO" id="GO:0005737">
    <property type="term" value="C:cytoplasm"/>
    <property type="evidence" value="ECO:0007669"/>
    <property type="project" value="UniProtKB-SubCell"/>
</dbReference>
<dbReference type="NCBIfam" id="TIGR00302">
    <property type="entry name" value="phosphoribosylformylglycinamidine synthase subunit PurS"/>
    <property type="match status" value="1"/>
</dbReference>
<dbReference type="Gene3D" id="3.30.1280.10">
    <property type="entry name" value="Phosphoribosylformylglycinamidine synthase subunit PurS"/>
    <property type="match status" value="1"/>
</dbReference>
<dbReference type="AlphaFoldDB" id="A0A7W7AFW1"/>
<comment type="subunit">
    <text evidence="6">Part of the FGAM synthase complex composed of 1 PurL, 1 PurQ and 2 PurS subunits.</text>
</comment>
<dbReference type="HAMAP" id="MF_01926">
    <property type="entry name" value="PurS"/>
    <property type="match status" value="1"/>
</dbReference>
<dbReference type="GO" id="GO:0004642">
    <property type="term" value="F:phosphoribosylformylglycinamidine synthase activity"/>
    <property type="evidence" value="ECO:0007669"/>
    <property type="project" value="UniProtKB-UniRule"/>
</dbReference>
<keyword evidence="1 6" id="KW-0963">Cytoplasm</keyword>
<dbReference type="InterPro" id="IPR036604">
    <property type="entry name" value="PurS-like_sf"/>
</dbReference>
<dbReference type="UniPathway" id="UPA00074">
    <property type="reaction ID" value="UER00128"/>
</dbReference>
<evidence type="ECO:0000256" key="1">
    <source>
        <dbReference type="ARBA" id="ARBA00022490"/>
    </source>
</evidence>
<keyword evidence="8" id="KW-1185">Reference proteome</keyword>
<evidence type="ECO:0000313" key="7">
    <source>
        <dbReference type="EMBL" id="MBB4616298.1"/>
    </source>
</evidence>
<keyword evidence="4 6" id="KW-0658">Purine biosynthesis</keyword>
<keyword evidence="2 6" id="KW-0436">Ligase</keyword>
<dbReference type="GO" id="GO:0005524">
    <property type="term" value="F:ATP binding"/>
    <property type="evidence" value="ECO:0007669"/>
    <property type="project" value="UniProtKB-UniRule"/>
</dbReference>
<accession>A0A7W7AFW1</accession>
<comment type="caution">
    <text evidence="7">The sequence shown here is derived from an EMBL/GenBank/DDBJ whole genome shotgun (WGS) entry which is preliminary data.</text>
</comment>
<keyword evidence="3 6" id="KW-0547">Nucleotide-binding</keyword>
<keyword evidence="5 6" id="KW-0067">ATP-binding</keyword>
<comment type="subcellular location">
    <subcellularLocation>
        <location evidence="6">Cytoplasm</location>
    </subcellularLocation>
</comment>
<evidence type="ECO:0000256" key="3">
    <source>
        <dbReference type="ARBA" id="ARBA00022741"/>
    </source>
</evidence>
<dbReference type="GO" id="GO:0006189">
    <property type="term" value="P:'de novo' IMP biosynthetic process"/>
    <property type="evidence" value="ECO:0007669"/>
    <property type="project" value="UniProtKB-UniRule"/>
</dbReference>
<dbReference type="NCBIfam" id="NF004630">
    <property type="entry name" value="PRK05974.1"/>
    <property type="match status" value="1"/>
</dbReference>
<evidence type="ECO:0000256" key="4">
    <source>
        <dbReference type="ARBA" id="ARBA00022755"/>
    </source>
</evidence>
<gene>
    <name evidence="6" type="primary">purS</name>
    <name evidence="7" type="ORF">GGQ96_000404</name>
</gene>
<organism evidence="7 8">
    <name type="scientific">Sphingomonas abaci</name>
    <dbReference type="NCBI Taxonomy" id="237611"/>
    <lineage>
        <taxon>Bacteria</taxon>
        <taxon>Pseudomonadati</taxon>
        <taxon>Pseudomonadota</taxon>
        <taxon>Alphaproteobacteria</taxon>
        <taxon>Sphingomonadales</taxon>
        <taxon>Sphingomonadaceae</taxon>
        <taxon>Sphingomonas</taxon>
    </lineage>
</organism>
<evidence type="ECO:0000313" key="8">
    <source>
        <dbReference type="Proteomes" id="UP000574769"/>
    </source>
</evidence>
<dbReference type="PANTHER" id="PTHR34696:SF1">
    <property type="entry name" value="PHOSPHORIBOSYLFORMYLGLYCINAMIDINE SYNTHASE SUBUNIT PURS"/>
    <property type="match status" value="1"/>
</dbReference>
<dbReference type="Pfam" id="PF02700">
    <property type="entry name" value="PurS"/>
    <property type="match status" value="1"/>
</dbReference>
<comment type="pathway">
    <text evidence="6">Purine metabolism; IMP biosynthesis via de novo pathway; 5-amino-1-(5-phospho-D-ribosyl)imidazole from N(2)-formyl-N(1)-(5-phospho-D-ribosyl)glycinamide: step 1/2.</text>
</comment>
<dbReference type="PANTHER" id="PTHR34696">
    <property type="entry name" value="PHOSPHORIBOSYLFORMYLGLYCINAMIDINE SYNTHASE SUBUNIT PURS"/>
    <property type="match status" value="1"/>
</dbReference>
<dbReference type="SUPFAM" id="SSF82697">
    <property type="entry name" value="PurS-like"/>
    <property type="match status" value="1"/>
</dbReference>
<dbReference type="RefSeq" id="WP_184111028.1">
    <property type="nucleotide sequence ID" value="NZ_JACHNY010000001.1"/>
</dbReference>
<evidence type="ECO:0000256" key="5">
    <source>
        <dbReference type="ARBA" id="ARBA00022840"/>
    </source>
</evidence>
<dbReference type="EMBL" id="JACHNY010000001">
    <property type="protein sequence ID" value="MBB4616298.1"/>
    <property type="molecule type" value="Genomic_DNA"/>
</dbReference>
<comment type="function">
    <text evidence="6">Part of the phosphoribosylformylglycinamidine synthase complex involved in the purines biosynthetic pathway. Catalyzes the ATP-dependent conversion of formylglycinamide ribonucleotide (FGAR) and glutamine to yield formylglycinamidine ribonucleotide (FGAM) and glutamate. The FGAM synthase complex is composed of three subunits. PurQ produces an ammonia molecule by converting glutamine to glutamate. PurL transfers the ammonia molecule to FGAR to form FGAM in an ATP-dependent manner. PurS interacts with PurQ and PurL and is thought to assist in the transfer of the ammonia molecule from PurQ to PurL.</text>
</comment>
<evidence type="ECO:0000256" key="2">
    <source>
        <dbReference type="ARBA" id="ARBA00022598"/>
    </source>
</evidence>
<comment type="catalytic activity">
    <reaction evidence="6">
        <text>N(2)-formyl-N(1)-(5-phospho-beta-D-ribosyl)glycinamide + L-glutamine + ATP + H2O = 2-formamido-N(1)-(5-O-phospho-beta-D-ribosyl)acetamidine + L-glutamate + ADP + phosphate + H(+)</text>
        <dbReference type="Rhea" id="RHEA:17129"/>
        <dbReference type="ChEBI" id="CHEBI:15377"/>
        <dbReference type="ChEBI" id="CHEBI:15378"/>
        <dbReference type="ChEBI" id="CHEBI:29985"/>
        <dbReference type="ChEBI" id="CHEBI:30616"/>
        <dbReference type="ChEBI" id="CHEBI:43474"/>
        <dbReference type="ChEBI" id="CHEBI:58359"/>
        <dbReference type="ChEBI" id="CHEBI:147286"/>
        <dbReference type="ChEBI" id="CHEBI:147287"/>
        <dbReference type="ChEBI" id="CHEBI:456216"/>
        <dbReference type="EC" id="6.3.5.3"/>
    </reaction>
</comment>
<dbReference type="EC" id="6.3.5.3" evidence="6"/>
<evidence type="ECO:0000256" key="6">
    <source>
        <dbReference type="HAMAP-Rule" id="MF_01926"/>
    </source>
</evidence>
<dbReference type="Proteomes" id="UP000574769">
    <property type="component" value="Unassembled WGS sequence"/>
</dbReference>
<reference evidence="7 8" key="1">
    <citation type="submission" date="2020-08" db="EMBL/GenBank/DDBJ databases">
        <title>Genomic Encyclopedia of Type Strains, Phase IV (KMG-IV): sequencing the most valuable type-strain genomes for metagenomic binning, comparative biology and taxonomic classification.</title>
        <authorList>
            <person name="Goeker M."/>
        </authorList>
    </citation>
    <scope>NUCLEOTIDE SEQUENCE [LARGE SCALE GENOMIC DNA]</scope>
    <source>
        <strain evidence="7 8">DSM 15867</strain>
    </source>
</reference>
<sequence>MKLQIFVTLKPGVLDPQGRAIHHALGSLGFAGVDDVRAGKVFEMEVADNTDDAAIDAMCRQLLANTVIENYRVVKA</sequence>
<name>A0A7W7AFW1_9SPHN</name>
<proteinExistence type="inferred from homology"/>
<dbReference type="InterPro" id="IPR003850">
    <property type="entry name" value="PurS"/>
</dbReference>
<protein>
    <recommendedName>
        <fullName evidence="6">Phosphoribosylformylglycinamidine synthase subunit PurS</fullName>
        <shortName evidence="6">FGAM synthase</shortName>
        <ecNumber evidence="6">6.3.5.3</ecNumber>
    </recommendedName>
    <alternativeName>
        <fullName evidence="6">Formylglycinamide ribonucleotide amidotransferase subunit III</fullName>
        <shortName evidence="6">FGAR amidotransferase III</shortName>
        <shortName evidence="6">FGAR-AT III</shortName>
    </alternativeName>
    <alternativeName>
        <fullName evidence="6">Phosphoribosylformylglycinamidine synthase subunit III</fullName>
    </alternativeName>
</protein>
<comment type="similarity">
    <text evidence="6">Belongs to the PurS family.</text>
</comment>